<dbReference type="EMBL" id="JACTNZ010000011">
    <property type="protein sequence ID" value="KAG5525070.1"/>
    <property type="molecule type" value="Genomic_DNA"/>
</dbReference>
<sequence>MTSDFSLKIPAELEAASQLRTAQFFVTKRPWLDLYGVHIRPVAPFGSASSKPFIDPALLHRCLPDELLFEIFARMTPYNLGKAACVCRKWRYTVRNPVFWRNACLKAWQIFGVVENYKILQSKYDGSWRKMWLSRPRIRTDVLLFASLCIFLCLYETGLYVSRNTYIRAGIAEWKISNPVHVVCYFRYLRFYPSGRFLYKNSSQKVKDVAKFMNFRASKTESVHSGHYTLSNDKVEAAFLYPGLRPTVWRIRLRLRGTMAGANNRMDLLSLVTSGVNDGEVSSTDEDILGVVEGWQEDETHNPDVPAVTHKRGLTPFVFIPFEEILLGKRTLTFIDIPGRNVSFEPASGKDGLFCTWLITYSIFLCKQVVSGTMAGANNQMDLLSLVTSGVIDGEVSCPCVVEGWQEDEAHNLDVPAVTYKRDLTPLVFIPFEGV</sequence>
<organism evidence="4 5">
    <name type="scientific">Rhododendron griersonianum</name>
    <dbReference type="NCBI Taxonomy" id="479676"/>
    <lineage>
        <taxon>Eukaryota</taxon>
        <taxon>Viridiplantae</taxon>
        <taxon>Streptophyta</taxon>
        <taxon>Embryophyta</taxon>
        <taxon>Tracheophyta</taxon>
        <taxon>Spermatophyta</taxon>
        <taxon>Magnoliopsida</taxon>
        <taxon>eudicotyledons</taxon>
        <taxon>Gunneridae</taxon>
        <taxon>Pentapetalae</taxon>
        <taxon>asterids</taxon>
        <taxon>Ericales</taxon>
        <taxon>Ericaceae</taxon>
        <taxon>Ericoideae</taxon>
        <taxon>Rhodoreae</taxon>
        <taxon>Rhododendron</taxon>
    </lineage>
</organism>
<comment type="subcellular location">
    <subcellularLocation>
        <location evidence="2">Nucleus</location>
    </subcellularLocation>
</comment>
<keyword evidence="1 2" id="KW-0833">Ubl conjugation pathway</keyword>
<dbReference type="GO" id="GO:0005634">
    <property type="term" value="C:nucleus"/>
    <property type="evidence" value="ECO:0007669"/>
    <property type="project" value="UniProtKB-SubCell"/>
</dbReference>
<evidence type="ECO:0000256" key="1">
    <source>
        <dbReference type="ARBA" id="ARBA00022786"/>
    </source>
</evidence>
<dbReference type="SMART" id="SM00256">
    <property type="entry name" value="FBOX"/>
    <property type="match status" value="1"/>
</dbReference>
<evidence type="ECO:0000256" key="2">
    <source>
        <dbReference type="RuleBase" id="RU369085"/>
    </source>
</evidence>
<dbReference type="Pfam" id="PF19270">
    <property type="entry name" value="FBO_C"/>
    <property type="match status" value="2"/>
</dbReference>
<dbReference type="InterPro" id="IPR036047">
    <property type="entry name" value="F-box-like_dom_sf"/>
</dbReference>
<dbReference type="Proteomes" id="UP000823749">
    <property type="component" value="Chromosome 11"/>
</dbReference>
<gene>
    <name evidence="4" type="ORF">RHGRI_031677</name>
</gene>
<dbReference type="InterPro" id="IPR001810">
    <property type="entry name" value="F-box_dom"/>
</dbReference>
<dbReference type="AlphaFoldDB" id="A0AAV6IB35"/>
<evidence type="ECO:0000313" key="5">
    <source>
        <dbReference type="Proteomes" id="UP000823749"/>
    </source>
</evidence>
<comment type="subunit">
    <text evidence="2">Component of the SCF-type E3 ligase complex.</text>
</comment>
<name>A0AAV6IB35_9ERIC</name>
<reference evidence="4" key="1">
    <citation type="submission" date="2020-08" db="EMBL/GenBank/DDBJ databases">
        <title>Plant Genome Project.</title>
        <authorList>
            <person name="Zhang R.-G."/>
        </authorList>
    </citation>
    <scope>NUCLEOTIDE SEQUENCE</scope>
    <source>
        <strain evidence="4">WSP0</strain>
        <tissue evidence="4">Leaf</tissue>
    </source>
</reference>
<accession>A0AAV6IB35</accession>
<dbReference type="GO" id="GO:0005737">
    <property type="term" value="C:cytoplasm"/>
    <property type="evidence" value="ECO:0007669"/>
    <property type="project" value="TreeGrafter"/>
</dbReference>
<dbReference type="PANTHER" id="PTHR12874">
    <property type="entry name" value="F-BOX ONLY PROTEIN 48-RELATED"/>
    <property type="match status" value="1"/>
</dbReference>
<keyword evidence="5" id="KW-1185">Reference proteome</keyword>
<dbReference type="InterPro" id="IPR045464">
    <property type="entry name" value="Hrt3/FBXO9_C"/>
</dbReference>
<dbReference type="CDD" id="cd22151">
    <property type="entry name" value="F-box_AtGID2-like"/>
    <property type="match status" value="1"/>
</dbReference>
<comment type="function">
    <text evidence="2">Acts as a component of a SCF E3 ubiquitin ligase complexes.</text>
</comment>
<dbReference type="FunFam" id="1.20.1280.50:FF:000045">
    <property type="entry name" value="F-box protein 7"/>
    <property type="match status" value="1"/>
</dbReference>
<dbReference type="Gene3D" id="1.20.1280.50">
    <property type="match status" value="1"/>
</dbReference>
<dbReference type="Pfam" id="PF12937">
    <property type="entry name" value="F-box-like"/>
    <property type="match status" value="1"/>
</dbReference>
<comment type="pathway">
    <text evidence="2">Protein modification; protein ubiquitination.</text>
</comment>
<dbReference type="GO" id="GO:0031146">
    <property type="term" value="P:SCF-dependent proteasomal ubiquitin-dependent protein catabolic process"/>
    <property type="evidence" value="ECO:0007669"/>
    <property type="project" value="UniProtKB-UniRule"/>
</dbReference>
<dbReference type="GO" id="GO:0016567">
    <property type="term" value="P:protein ubiquitination"/>
    <property type="evidence" value="ECO:0007669"/>
    <property type="project" value="UniProtKB-UniRule"/>
</dbReference>
<feature type="domain" description="F-box" evidence="3">
    <location>
        <begin position="57"/>
        <end position="103"/>
    </location>
</feature>
<keyword evidence="2" id="KW-0539">Nucleus</keyword>
<dbReference type="GO" id="GO:0019005">
    <property type="term" value="C:SCF ubiquitin ligase complex"/>
    <property type="evidence" value="ECO:0007669"/>
    <property type="project" value="UniProtKB-UniRule"/>
</dbReference>
<dbReference type="PANTHER" id="PTHR12874:SF9">
    <property type="entry name" value="F-BOX ONLY PROTEIN 48"/>
    <property type="match status" value="1"/>
</dbReference>
<evidence type="ECO:0000259" key="3">
    <source>
        <dbReference type="PROSITE" id="PS50181"/>
    </source>
</evidence>
<evidence type="ECO:0000313" key="4">
    <source>
        <dbReference type="EMBL" id="KAG5525070.1"/>
    </source>
</evidence>
<comment type="caution">
    <text evidence="4">The sequence shown here is derived from an EMBL/GenBank/DDBJ whole genome shotgun (WGS) entry which is preliminary data.</text>
</comment>
<proteinExistence type="predicted"/>
<dbReference type="PROSITE" id="PS50181">
    <property type="entry name" value="FBOX"/>
    <property type="match status" value="1"/>
</dbReference>
<dbReference type="SUPFAM" id="SSF81383">
    <property type="entry name" value="F-box domain"/>
    <property type="match status" value="1"/>
</dbReference>
<protein>
    <recommendedName>
        <fullName evidence="2">F-box protein</fullName>
    </recommendedName>
</protein>